<evidence type="ECO:0000256" key="1">
    <source>
        <dbReference type="SAM" id="MobiDB-lite"/>
    </source>
</evidence>
<dbReference type="Proteomes" id="UP001497522">
    <property type="component" value="Chromosome 6"/>
</dbReference>
<organism evidence="3 4">
    <name type="scientific">Sphagnum jensenii</name>
    <dbReference type="NCBI Taxonomy" id="128206"/>
    <lineage>
        <taxon>Eukaryota</taxon>
        <taxon>Viridiplantae</taxon>
        <taxon>Streptophyta</taxon>
        <taxon>Embryophyta</taxon>
        <taxon>Bryophyta</taxon>
        <taxon>Sphagnophytina</taxon>
        <taxon>Sphagnopsida</taxon>
        <taxon>Sphagnales</taxon>
        <taxon>Sphagnaceae</taxon>
        <taxon>Sphagnum</taxon>
    </lineage>
</organism>
<feature type="domain" description="Exocyst complex component Sec10-like alpha-helical bundle" evidence="2">
    <location>
        <begin position="2"/>
        <end position="135"/>
    </location>
</feature>
<dbReference type="PANTHER" id="PTHR12100">
    <property type="entry name" value="SEC10"/>
    <property type="match status" value="1"/>
</dbReference>
<keyword evidence="4" id="KW-1185">Reference proteome</keyword>
<evidence type="ECO:0000313" key="4">
    <source>
        <dbReference type="Proteomes" id="UP001497522"/>
    </source>
</evidence>
<dbReference type="InterPro" id="IPR048627">
    <property type="entry name" value="Sec10_HB"/>
</dbReference>
<name>A0ABP1BQL5_9BRYO</name>
<proteinExistence type="predicted"/>
<evidence type="ECO:0000259" key="2">
    <source>
        <dbReference type="Pfam" id="PF07393"/>
    </source>
</evidence>
<dbReference type="InterPro" id="IPR009976">
    <property type="entry name" value="Sec10-like"/>
</dbReference>
<dbReference type="EMBL" id="OZ023707">
    <property type="protein sequence ID" value="CAK9878339.1"/>
    <property type="molecule type" value="Genomic_DNA"/>
</dbReference>
<feature type="region of interest" description="Disordered" evidence="1">
    <location>
        <begin position="146"/>
        <end position="177"/>
    </location>
</feature>
<reference evidence="3" key="1">
    <citation type="submission" date="2024-03" db="EMBL/GenBank/DDBJ databases">
        <authorList>
            <consortium name="ELIXIR-Norway"/>
            <consortium name="Elixir Norway"/>
        </authorList>
    </citation>
    <scope>NUCLEOTIDE SEQUENCE</scope>
</reference>
<sequence length="205" mass="22359">MSAMQRYVASRPMFMDLKVMNKDALFVLGTKEDSGCKDIPELHKALSTVYSEILVIVQDEARIIAAVFPSPSVVMAILVQRVLEQRVNTLLDKLLLKPSLANPPQLEDGGLQQYLCILAGAYERTKKLADELQALGCGDFNAQVHGGRSRLSRDGRCADSGTERPLGAAAVPDPGLKPLMPSGPSFRALFGRALNTTMGFRWKSL</sequence>
<accession>A0ABP1BQL5</accession>
<dbReference type="Pfam" id="PF07393">
    <property type="entry name" value="Sec10_HB"/>
    <property type="match status" value="1"/>
</dbReference>
<gene>
    <name evidence="3" type="ORF">CSSPJE1EN2_LOCUS20125</name>
</gene>
<dbReference type="PANTHER" id="PTHR12100:SF0">
    <property type="entry name" value="EXOCYST COMPLEX COMPONENT 5"/>
    <property type="match status" value="1"/>
</dbReference>
<evidence type="ECO:0000313" key="3">
    <source>
        <dbReference type="EMBL" id="CAK9878339.1"/>
    </source>
</evidence>
<protein>
    <recommendedName>
        <fullName evidence="2">Exocyst complex component Sec10-like alpha-helical bundle domain-containing protein</fullName>
    </recommendedName>
</protein>